<reference evidence="2" key="2">
    <citation type="submission" date="2013-12" db="EMBL/GenBank/DDBJ databases">
        <authorList>
            <person name="Yu Y."/>
            <person name="Lee S."/>
            <person name="de Baynast K."/>
            <person name="Wissotski M."/>
            <person name="Liu L."/>
            <person name="Talag J."/>
            <person name="Goicoechea J."/>
            <person name="Angelova A."/>
            <person name="Jetty R."/>
            <person name="Kudrna D."/>
            <person name="Golser W."/>
            <person name="Rivera L."/>
            <person name="Zhang J."/>
            <person name="Wing R."/>
        </authorList>
    </citation>
    <scope>NUCLEOTIDE SEQUENCE</scope>
</reference>
<dbReference type="InterPro" id="IPR012871">
    <property type="entry name" value="DUF1668_ORYSA"/>
</dbReference>
<dbReference type="AlphaFoldDB" id="A0A0D9VNE5"/>
<name>A0A0D9VNE5_9ORYZ</name>
<organism evidence="1 2">
    <name type="scientific">Leersia perrieri</name>
    <dbReference type="NCBI Taxonomy" id="77586"/>
    <lineage>
        <taxon>Eukaryota</taxon>
        <taxon>Viridiplantae</taxon>
        <taxon>Streptophyta</taxon>
        <taxon>Embryophyta</taxon>
        <taxon>Tracheophyta</taxon>
        <taxon>Spermatophyta</taxon>
        <taxon>Magnoliopsida</taxon>
        <taxon>Liliopsida</taxon>
        <taxon>Poales</taxon>
        <taxon>Poaceae</taxon>
        <taxon>BOP clade</taxon>
        <taxon>Oryzoideae</taxon>
        <taxon>Oryzeae</taxon>
        <taxon>Oryzinae</taxon>
        <taxon>Leersia</taxon>
    </lineage>
</organism>
<reference evidence="1" key="3">
    <citation type="submission" date="2015-04" db="UniProtKB">
        <authorList>
            <consortium name="EnsemblPlants"/>
        </authorList>
    </citation>
    <scope>IDENTIFICATION</scope>
</reference>
<dbReference type="Pfam" id="PF07893">
    <property type="entry name" value="DUF1668"/>
    <property type="match status" value="1"/>
</dbReference>
<evidence type="ECO:0000313" key="2">
    <source>
        <dbReference type="Proteomes" id="UP000032180"/>
    </source>
</evidence>
<keyword evidence="2" id="KW-1185">Reference proteome</keyword>
<sequence>MDRAAVYLYHYWTIQFTTTGLSNTKLVIMGSRRFCIARFFKTMSMDGDGILIDRSVVFTGVELTSIGHYGNANGKAKVKL</sequence>
<protein>
    <submittedName>
        <fullName evidence="1">Uncharacterized protein</fullName>
    </submittedName>
</protein>
<dbReference type="Gramene" id="LPERR03G00580.1">
    <property type="protein sequence ID" value="LPERR03G00580.1"/>
    <property type="gene ID" value="LPERR03G00580"/>
</dbReference>
<dbReference type="HOGENOM" id="CLU_2593222_0_0_1"/>
<proteinExistence type="predicted"/>
<dbReference type="Proteomes" id="UP000032180">
    <property type="component" value="Chromosome 3"/>
</dbReference>
<accession>A0A0D9VNE5</accession>
<evidence type="ECO:0000313" key="1">
    <source>
        <dbReference type="EnsemblPlants" id="LPERR03G00580.1"/>
    </source>
</evidence>
<dbReference type="EnsemblPlants" id="LPERR03G00580.1">
    <property type="protein sequence ID" value="LPERR03G00580.1"/>
    <property type="gene ID" value="LPERR03G00580"/>
</dbReference>
<reference evidence="1 2" key="1">
    <citation type="submission" date="2012-08" db="EMBL/GenBank/DDBJ databases">
        <title>Oryza genome evolution.</title>
        <authorList>
            <person name="Wing R.A."/>
        </authorList>
    </citation>
    <scope>NUCLEOTIDE SEQUENCE</scope>
</reference>